<evidence type="ECO:0000313" key="3">
    <source>
        <dbReference type="EMBL" id="TZF88467.1"/>
    </source>
</evidence>
<dbReference type="PANTHER" id="PTHR21256:SF2">
    <property type="entry name" value="HISTIDINE BIOSYNTHESIS TRIFUNCTIONAL PROTEIN"/>
    <property type="match status" value="1"/>
</dbReference>
<dbReference type="EC" id="1.1.1.23" evidence="3"/>
<protein>
    <submittedName>
        <fullName evidence="3">Histidinol dehydrogenase</fullName>
        <ecNumber evidence="3">1.1.1.23</ecNumber>
    </submittedName>
</protein>
<dbReference type="GO" id="GO:0004399">
    <property type="term" value="F:histidinol dehydrogenase activity"/>
    <property type="evidence" value="ECO:0007669"/>
    <property type="project" value="UniProtKB-EC"/>
</dbReference>
<dbReference type="PANTHER" id="PTHR21256">
    <property type="entry name" value="HISTIDINOL DEHYDROGENASE HDH"/>
    <property type="match status" value="1"/>
</dbReference>
<evidence type="ECO:0000256" key="1">
    <source>
        <dbReference type="ARBA" id="ARBA00023002"/>
    </source>
</evidence>
<dbReference type="GO" id="GO:0005829">
    <property type="term" value="C:cytosol"/>
    <property type="evidence" value="ECO:0007669"/>
    <property type="project" value="TreeGrafter"/>
</dbReference>
<gene>
    <name evidence="3" type="primary">hisD</name>
    <name evidence="3" type="ORF">FW784_09820</name>
</gene>
<feature type="non-terminal residue" evidence="3">
    <location>
        <position position="134"/>
    </location>
</feature>
<dbReference type="Pfam" id="PF00815">
    <property type="entry name" value="Histidinol_dh"/>
    <property type="match status" value="1"/>
</dbReference>
<name>A0A5D8Z1E0_9GAMM</name>
<comment type="similarity">
    <text evidence="2">Belongs to the histidinol dehydrogenase family.</text>
</comment>
<dbReference type="SUPFAM" id="SSF53720">
    <property type="entry name" value="ALDH-like"/>
    <property type="match status" value="1"/>
</dbReference>
<organism evidence="3 4">
    <name type="scientific">Cognatilysobacter lacus</name>
    <dbReference type="NCBI Taxonomy" id="1643323"/>
    <lineage>
        <taxon>Bacteria</taxon>
        <taxon>Pseudomonadati</taxon>
        <taxon>Pseudomonadota</taxon>
        <taxon>Gammaproteobacteria</taxon>
        <taxon>Lysobacterales</taxon>
        <taxon>Lysobacteraceae</taxon>
        <taxon>Cognatilysobacter</taxon>
    </lineage>
</organism>
<proteinExistence type="inferred from homology"/>
<comment type="caution">
    <text evidence="3">The sequence shown here is derived from an EMBL/GenBank/DDBJ whole genome shotgun (WGS) entry which is preliminary data.</text>
</comment>
<keyword evidence="4" id="KW-1185">Reference proteome</keyword>
<keyword evidence="1 3" id="KW-0560">Oxidoreductase</keyword>
<dbReference type="GO" id="GO:0046872">
    <property type="term" value="F:metal ion binding"/>
    <property type="evidence" value="ECO:0007669"/>
    <property type="project" value="InterPro"/>
</dbReference>
<dbReference type="InterPro" id="IPR012131">
    <property type="entry name" value="Hstdl_DH"/>
</dbReference>
<dbReference type="GO" id="GO:0000105">
    <property type="term" value="P:L-histidine biosynthetic process"/>
    <property type="evidence" value="ECO:0007669"/>
    <property type="project" value="TreeGrafter"/>
</dbReference>
<evidence type="ECO:0000256" key="2">
    <source>
        <dbReference type="RuleBase" id="RU004175"/>
    </source>
</evidence>
<dbReference type="AlphaFoldDB" id="A0A5D8Z1E0"/>
<sequence length="134" mass="14712">MRRVRWSELDAVAREDVLRRPAQSVAAEVSASVAGLIATVRRDGDDALRELTRRFDGVQLDTFAVLPAAFDEARASLPDALRQAIDDAAERIRVFHEAGMAQPYAIDTAPGVRCERMLRPIRRVGLYVPAGSAP</sequence>
<dbReference type="InterPro" id="IPR016161">
    <property type="entry name" value="Ald_DH/histidinol_DH"/>
</dbReference>
<dbReference type="Gene3D" id="3.40.50.1980">
    <property type="entry name" value="Nitrogenase molybdenum iron protein domain"/>
    <property type="match status" value="1"/>
</dbReference>
<dbReference type="PRINTS" id="PR00083">
    <property type="entry name" value="HOLDHDRGNASE"/>
</dbReference>
<evidence type="ECO:0000313" key="4">
    <source>
        <dbReference type="Proteomes" id="UP000323164"/>
    </source>
</evidence>
<reference evidence="3 4" key="1">
    <citation type="submission" date="2019-08" db="EMBL/GenBank/DDBJ databases">
        <title>Draft genome sequence of Lysobacter sp. UKS-15.</title>
        <authorList>
            <person name="Im W.-T."/>
        </authorList>
    </citation>
    <scope>NUCLEOTIDE SEQUENCE [LARGE SCALE GENOMIC DNA]</scope>
    <source>
        <strain evidence="3 4">UKS-15</strain>
    </source>
</reference>
<dbReference type="EMBL" id="VTRV01000106">
    <property type="protein sequence ID" value="TZF88467.1"/>
    <property type="molecule type" value="Genomic_DNA"/>
</dbReference>
<dbReference type="Proteomes" id="UP000323164">
    <property type="component" value="Unassembled WGS sequence"/>
</dbReference>
<accession>A0A5D8Z1E0</accession>
<dbReference type="GO" id="GO:0051287">
    <property type="term" value="F:NAD binding"/>
    <property type="evidence" value="ECO:0007669"/>
    <property type="project" value="InterPro"/>
</dbReference>
<dbReference type="RefSeq" id="WP_187770762.1">
    <property type="nucleotide sequence ID" value="NZ_VTRV01000106.1"/>
</dbReference>